<dbReference type="GO" id="GO:0006089">
    <property type="term" value="P:lactate metabolic process"/>
    <property type="evidence" value="ECO:0007669"/>
    <property type="project" value="TreeGrafter"/>
</dbReference>
<dbReference type="InterPro" id="IPR001557">
    <property type="entry name" value="L-lactate/malate_DH"/>
</dbReference>
<feature type="binding site" evidence="11">
    <location>
        <position position="93"/>
    </location>
    <ligand>
        <name>NAD(+)</name>
        <dbReference type="ChEBI" id="CHEBI:57540"/>
    </ligand>
</feature>
<feature type="binding site" evidence="11">
    <location>
        <position position="31"/>
    </location>
    <ligand>
        <name>NAD(+)</name>
        <dbReference type="ChEBI" id="CHEBI:57540"/>
    </ligand>
</feature>
<protein>
    <recommendedName>
        <fullName evidence="4">Malate dehydrogenase</fullName>
        <ecNumber evidence="3">1.1.1.37</ecNumber>
    </recommendedName>
</protein>
<feature type="binding site" evidence="10">
    <location>
        <position position="80"/>
    </location>
    <ligand>
        <name>substrate</name>
    </ligand>
</feature>
<dbReference type="EC" id="1.1.1.37" evidence="3"/>
<dbReference type="EMBL" id="PGGK01000002">
    <property type="protein sequence ID" value="TGC10988.1"/>
    <property type="molecule type" value="Genomic_DNA"/>
</dbReference>
<dbReference type="SUPFAM" id="SSF56327">
    <property type="entry name" value="LDH C-terminal domain-like"/>
    <property type="match status" value="1"/>
</dbReference>
<evidence type="ECO:0000256" key="12">
    <source>
        <dbReference type="RuleBase" id="RU003369"/>
    </source>
</evidence>
<reference evidence="15 16" key="1">
    <citation type="submission" date="2017-11" db="EMBL/GenBank/DDBJ databases">
        <title>Isolation and Characterization of Methanogenic Archaea from Saline Meromictic Lake at Siberia.</title>
        <authorList>
            <person name="Shen Y."/>
            <person name="Huang H.-H."/>
            <person name="Lai M.-C."/>
            <person name="Chen S.-C."/>
        </authorList>
    </citation>
    <scope>NUCLEOTIDE SEQUENCE [LARGE SCALE GENOMIC DNA]</scope>
    <source>
        <strain evidence="15 16">SY-01</strain>
    </source>
</reference>
<evidence type="ECO:0000256" key="3">
    <source>
        <dbReference type="ARBA" id="ARBA00012995"/>
    </source>
</evidence>
<dbReference type="CDD" id="cd01339">
    <property type="entry name" value="LDH-like_MDH"/>
    <property type="match status" value="1"/>
</dbReference>
<dbReference type="InterPro" id="IPR001236">
    <property type="entry name" value="Lactate/malate_DH_N"/>
</dbReference>
<dbReference type="Gene3D" id="3.90.110.10">
    <property type="entry name" value="Lactate dehydrogenase/glycoside hydrolase, family 4, C-terminal"/>
    <property type="match status" value="1"/>
</dbReference>
<sequence>MKVSVIGSGNVGATAVQRLAELDIADVVMLDIVEGLPQGKALDIAQAAPIMGFNVDITGSNDYADICDSDIVVITAGIARKPGMDRNDLLATNISITLDVCDNIMRHSPEAIIMTVTNPLDVITYASIKHTQFDRGRVFGMSGLLDSGRFASLIAKEINCSVRDINAMVLGGHGDSMVPLPEYTTVSGIPLPELMEKETIDRIIRRTVNAGAEIVGHLKTGSAFYAPSAAIVSMTEAILKDTKKIVPASVYLNGEYGLKDICLGVPVKFGKRGAEEIIELKLTEEQMIALHNSAESVRMGISRI</sequence>
<comment type="similarity">
    <text evidence="2 12">Belongs to the LDH/MDH superfamily.</text>
</comment>
<dbReference type="InterPro" id="IPR011275">
    <property type="entry name" value="Malate_DH_type3"/>
</dbReference>
<dbReference type="NCBIfam" id="NF004863">
    <property type="entry name" value="PRK06223.1"/>
    <property type="match status" value="1"/>
</dbReference>
<evidence type="ECO:0000259" key="13">
    <source>
        <dbReference type="Pfam" id="PF00056"/>
    </source>
</evidence>
<evidence type="ECO:0000256" key="7">
    <source>
        <dbReference type="ARBA" id="ARBA00023027"/>
    </source>
</evidence>
<feature type="active site" description="Proton acceptor" evidence="9">
    <location>
        <position position="173"/>
    </location>
</feature>
<evidence type="ECO:0000313" key="16">
    <source>
        <dbReference type="Proteomes" id="UP000297295"/>
    </source>
</evidence>
<accession>A0A4E0PXP7</accession>
<dbReference type="Pfam" id="PF00056">
    <property type="entry name" value="Ldh_1_N"/>
    <property type="match status" value="1"/>
</dbReference>
<evidence type="ECO:0000256" key="11">
    <source>
        <dbReference type="PIRSR" id="PIRSR000102-3"/>
    </source>
</evidence>
<feature type="domain" description="Lactate/malate dehydrogenase C-terminal" evidence="14">
    <location>
        <begin position="145"/>
        <end position="298"/>
    </location>
</feature>
<evidence type="ECO:0000256" key="4">
    <source>
        <dbReference type="ARBA" id="ARBA00020382"/>
    </source>
</evidence>
<evidence type="ECO:0000259" key="14">
    <source>
        <dbReference type="Pfam" id="PF02866"/>
    </source>
</evidence>
<gene>
    <name evidence="15" type="primary">mdh</name>
    <name evidence="15" type="ORF">CUN85_02205</name>
</gene>
<evidence type="ECO:0000256" key="10">
    <source>
        <dbReference type="PIRSR" id="PIRSR000102-2"/>
    </source>
</evidence>
<proteinExistence type="inferred from homology"/>
<evidence type="ECO:0000256" key="1">
    <source>
        <dbReference type="ARBA" id="ARBA00003966"/>
    </source>
</evidence>
<evidence type="ECO:0000256" key="5">
    <source>
        <dbReference type="ARBA" id="ARBA00022532"/>
    </source>
</evidence>
<dbReference type="OrthoDB" id="2596at2157"/>
<dbReference type="PANTHER" id="PTHR43128">
    <property type="entry name" value="L-2-HYDROXYCARBOXYLATE DEHYDROGENASE (NAD(P)(+))"/>
    <property type="match status" value="1"/>
</dbReference>
<evidence type="ECO:0000256" key="6">
    <source>
        <dbReference type="ARBA" id="ARBA00023002"/>
    </source>
</evidence>
<name>A0A4E0PXP7_9EURY</name>
<dbReference type="Gene3D" id="3.40.50.720">
    <property type="entry name" value="NAD(P)-binding Rossmann-like Domain"/>
    <property type="match status" value="1"/>
</dbReference>
<feature type="binding site" evidence="10">
    <location>
        <position position="149"/>
    </location>
    <ligand>
        <name>substrate</name>
    </ligand>
</feature>
<dbReference type="InterPro" id="IPR015955">
    <property type="entry name" value="Lactate_DH/Glyco_Ohase_4_C"/>
</dbReference>
<feature type="domain" description="Lactate/malate dehydrogenase N-terminal" evidence="13">
    <location>
        <begin position="1"/>
        <end position="140"/>
    </location>
</feature>
<feature type="binding site" evidence="10">
    <location>
        <position position="86"/>
    </location>
    <ligand>
        <name>substrate</name>
    </ligand>
</feature>
<dbReference type="AlphaFoldDB" id="A0A4E0PXP7"/>
<dbReference type="FunFam" id="3.90.110.10:FF:000004">
    <property type="entry name" value="Malate dehydrogenase"/>
    <property type="match status" value="1"/>
</dbReference>
<dbReference type="NCBIfam" id="TIGR01763">
    <property type="entry name" value="MalateDH_bact"/>
    <property type="match status" value="1"/>
</dbReference>
<dbReference type="Pfam" id="PF02866">
    <property type="entry name" value="Ldh_1_C"/>
    <property type="match status" value="1"/>
</dbReference>
<keyword evidence="16" id="KW-1185">Reference proteome</keyword>
<dbReference type="GO" id="GO:0006099">
    <property type="term" value="P:tricarboxylic acid cycle"/>
    <property type="evidence" value="ECO:0007669"/>
    <property type="project" value="UniProtKB-KW"/>
</dbReference>
<organism evidence="15 16">
    <name type="scientific">Methanolobus halotolerans</name>
    <dbReference type="NCBI Taxonomy" id="2052935"/>
    <lineage>
        <taxon>Archaea</taxon>
        <taxon>Methanobacteriati</taxon>
        <taxon>Methanobacteriota</taxon>
        <taxon>Stenosarchaea group</taxon>
        <taxon>Methanomicrobia</taxon>
        <taxon>Methanosarcinales</taxon>
        <taxon>Methanosarcinaceae</taxon>
        <taxon>Methanolobus</taxon>
    </lineage>
</organism>
<dbReference type="InterPro" id="IPR022383">
    <property type="entry name" value="Lactate/malate_DH_C"/>
</dbReference>
<keyword evidence="5" id="KW-0816">Tricarboxylic acid cycle</keyword>
<dbReference type="Proteomes" id="UP000297295">
    <property type="component" value="Unassembled WGS sequence"/>
</dbReference>
<feature type="binding site" evidence="11">
    <location>
        <begin position="7"/>
        <end position="12"/>
    </location>
    <ligand>
        <name>NAD(+)</name>
        <dbReference type="ChEBI" id="CHEBI:57540"/>
    </ligand>
</feature>
<keyword evidence="7 11" id="KW-0520">NAD</keyword>
<dbReference type="PANTHER" id="PTHR43128:SF16">
    <property type="entry name" value="L-LACTATE DEHYDROGENASE"/>
    <property type="match status" value="1"/>
</dbReference>
<evidence type="ECO:0000256" key="8">
    <source>
        <dbReference type="ARBA" id="ARBA00048313"/>
    </source>
</evidence>
<comment type="catalytic activity">
    <reaction evidence="8">
        <text>(S)-malate + NAD(+) = oxaloacetate + NADH + H(+)</text>
        <dbReference type="Rhea" id="RHEA:21432"/>
        <dbReference type="ChEBI" id="CHEBI:15378"/>
        <dbReference type="ChEBI" id="CHEBI:15589"/>
        <dbReference type="ChEBI" id="CHEBI:16452"/>
        <dbReference type="ChEBI" id="CHEBI:57540"/>
        <dbReference type="ChEBI" id="CHEBI:57945"/>
        <dbReference type="EC" id="1.1.1.37"/>
    </reaction>
</comment>
<evidence type="ECO:0000313" key="15">
    <source>
        <dbReference type="EMBL" id="TGC10988.1"/>
    </source>
</evidence>
<dbReference type="PRINTS" id="PR00086">
    <property type="entry name" value="LLDHDRGNASE"/>
</dbReference>
<evidence type="ECO:0000256" key="9">
    <source>
        <dbReference type="PIRSR" id="PIRSR000102-1"/>
    </source>
</evidence>
<evidence type="ECO:0000256" key="2">
    <source>
        <dbReference type="ARBA" id="ARBA00008104"/>
    </source>
</evidence>
<keyword evidence="6 12" id="KW-0560">Oxidoreductase</keyword>
<dbReference type="HAMAP" id="MF_00487">
    <property type="entry name" value="Malate_dehydrog_3"/>
    <property type="match status" value="1"/>
</dbReference>
<dbReference type="SUPFAM" id="SSF51735">
    <property type="entry name" value="NAD(P)-binding Rossmann-fold domains"/>
    <property type="match status" value="1"/>
</dbReference>
<dbReference type="GO" id="GO:0030060">
    <property type="term" value="F:L-malate dehydrogenase (NAD+) activity"/>
    <property type="evidence" value="ECO:0007669"/>
    <property type="project" value="UniProtKB-EC"/>
</dbReference>
<dbReference type="InterPro" id="IPR036291">
    <property type="entry name" value="NAD(P)-bd_dom_sf"/>
</dbReference>
<feature type="binding site" evidence="11">
    <location>
        <begin position="116"/>
        <end position="118"/>
    </location>
    <ligand>
        <name>NAD(+)</name>
        <dbReference type="ChEBI" id="CHEBI:57540"/>
    </ligand>
</feature>
<comment type="caution">
    <text evidence="15">The sequence shown here is derived from an EMBL/GenBank/DDBJ whole genome shotgun (WGS) entry which is preliminary data.</text>
</comment>
<dbReference type="GO" id="GO:0004459">
    <property type="term" value="F:L-lactate dehydrogenase (NAD+) activity"/>
    <property type="evidence" value="ECO:0007669"/>
    <property type="project" value="TreeGrafter"/>
</dbReference>
<comment type="function">
    <text evidence="1">Catalyzes the reversible oxidation of malate to oxaloacetate.</text>
</comment>
<dbReference type="PIRSF" id="PIRSF000102">
    <property type="entry name" value="Lac_mal_DH"/>
    <property type="match status" value="1"/>
</dbReference>
<feature type="binding site" evidence="10">
    <location>
        <position position="118"/>
    </location>
    <ligand>
        <name>substrate</name>
    </ligand>
</feature>
<dbReference type="RefSeq" id="WP_135388559.1">
    <property type="nucleotide sequence ID" value="NZ_PGGK01000002.1"/>
</dbReference>
<dbReference type="FunFam" id="3.40.50.720:FF:000018">
    <property type="entry name" value="Malate dehydrogenase"/>
    <property type="match status" value="1"/>
</dbReference>